<proteinExistence type="predicted"/>
<dbReference type="EMBL" id="BLIV01000005">
    <property type="protein sequence ID" value="GFE51117.1"/>
    <property type="molecule type" value="Genomic_DNA"/>
</dbReference>
<protein>
    <submittedName>
        <fullName evidence="1">Uncharacterized protein</fullName>
    </submittedName>
</protein>
<accession>A0A640VTG5</accession>
<dbReference type="Proteomes" id="UP000436522">
    <property type="component" value="Unassembled WGS sequence"/>
</dbReference>
<evidence type="ECO:0000313" key="1">
    <source>
        <dbReference type="EMBL" id="GFE51117.1"/>
    </source>
</evidence>
<name>A0A640VTG5_9RHOB</name>
<organism evidence="1 2">
    <name type="scientific">Roseobacter cerasinus</name>
    <dbReference type="NCBI Taxonomy" id="2602289"/>
    <lineage>
        <taxon>Bacteria</taxon>
        <taxon>Pseudomonadati</taxon>
        <taxon>Pseudomonadota</taxon>
        <taxon>Alphaproteobacteria</taxon>
        <taxon>Rhodobacterales</taxon>
        <taxon>Roseobacteraceae</taxon>
        <taxon>Roseobacter</taxon>
    </lineage>
</organism>
<sequence>MPKIGERANVWHKNYGWVTAVWSKSDHEPFIGWADLSQEILNLKTGSFWTRNQLLLIAVIVGSGMEKQPTDQNEYLDAALVKASPKLEGDTAVFVFQFVDGVETAPDPRDSERVYRLFQRLKDSEDPVKSFEVYLVSKDEILGS</sequence>
<evidence type="ECO:0000313" key="2">
    <source>
        <dbReference type="Proteomes" id="UP000436522"/>
    </source>
</evidence>
<dbReference type="AlphaFoldDB" id="A0A640VTG5"/>
<reference evidence="1 2" key="1">
    <citation type="submission" date="2019-12" db="EMBL/GenBank/DDBJ databases">
        <title>Roseobacter cerasinus sp. nov., isolated from seawater around aquaculture.</title>
        <authorList>
            <person name="Muramatsu S."/>
            <person name="Takabe Y."/>
            <person name="Mori K."/>
            <person name="Takaichi S."/>
            <person name="Hanada S."/>
        </authorList>
    </citation>
    <scope>NUCLEOTIDE SEQUENCE [LARGE SCALE GENOMIC DNA]</scope>
    <source>
        <strain evidence="1 2">AI77</strain>
    </source>
</reference>
<keyword evidence="2" id="KW-1185">Reference proteome</keyword>
<comment type="caution">
    <text evidence="1">The sequence shown here is derived from an EMBL/GenBank/DDBJ whole genome shotgun (WGS) entry which is preliminary data.</text>
</comment>
<gene>
    <name evidence="1" type="ORF">So717_28700</name>
</gene>